<dbReference type="EMBL" id="JAATJE010000001">
    <property type="protein sequence ID" value="NJC33476.1"/>
    <property type="molecule type" value="Genomic_DNA"/>
</dbReference>
<proteinExistence type="predicted"/>
<comment type="caution">
    <text evidence="2">The sequence shown here is derived from an EMBL/GenBank/DDBJ whole genome shotgun (WGS) entry which is preliminary data.</text>
</comment>
<evidence type="ECO:0000313" key="2">
    <source>
        <dbReference type="EMBL" id="NJC33476.1"/>
    </source>
</evidence>
<keyword evidence="1" id="KW-0812">Transmembrane</keyword>
<feature type="transmembrane region" description="Helical" evidence="1">
    <location>
        <begin position="57"/>
        <end position="77"/>
    </location>
</feature>
<dbReference type="Proteomes" id="UP000734218">
    <property type="component" value="Unassembled WGS sequence"/>
</dbReference>
<dbReference type="RefSeq" id="WP_167953459.1">
    <property type="nucleotide sequence ID" value="NZ_JAATJE010000001.1"/>
</dbReference>
<reference evidence="2 3" key="1">
    <citation type="submission" date="2020-03" db="EMBL/GenBank/DDBJ databases">
        <title>Genomic Encyclopedia of Type Strains, Phase IV (KMG-IV): sequencing the most valuable type-strain genomes for metagenomic binning, comparative biology and taxonomic classification.</title>
        <authorList>
            <person name="Goeker M."/>
        </authorList>
    </citation>
    <scope>NUCLEOTIDE SEQUENCE [LARGE SCALE GENOMIC DNA]</scope>
    <source>
        <strain evidence="2 3">DSM 27651</strain>
    </source>
</reference>
<feature type="transmembrane region" description="Helical" evidence="1">
    <location>
        <begin position="89"/>
        <end position="113"/>
    </location>
</feature>
<dbReference type="Pfam" id="PF05656">
    <property type="entry name" value="DUF805"/>
    <property type="match status" value="1"/>
</dbReference>
<dbReference type="InterPro" id="IPR008523">
    <property type="entry name" value="DUF805"/>
</dbReference>
<feature type="transmembrane region" description="Helical" evidence="1">
    <location>
        <begin position="23"/>
        <end position="42"/>
    </location>
</feature>
<keyword evidence="1" id="KW-0472">Membrane</keyword>
<organism evidence="2 3">
    <name type="scientific">Sphingomonas jejuensis</name>
    <dbReference type="NCBI Taxonomy" id="904715"/>
    <lineage>
        <taxon>Bacteria</taxon>
        <taxon>Pseudomonadati</taxon>
        <taxon>Pseudomonadota</taxon>
        <taxon>Alphaproteobacteria</taxon>
        <taxon>Sphingomonadales</taxon>
        <taxon>Sphingomonadaceae</taxon>
        <taxon>Sphingomonas</taxon>
    </lineage>
</organism>
<sequence>MKWMILPLRRYADFKGRSGRREFWFFQLFIVVVLLAAQVAMFTNDPGMSRSEASERFPVWAGYGLLPFLVPLFAVTVRRLHDLGWSGWWLIPLILAGAIPAIDTIAGLAWLIIMALPGSRRDNRFGESLRTPVQGTPA</sequence>
<accession>A0ABX0XJG4</accession>
<evidence type="ECO:0000256" key="1">
    <source>
        <dbReference type="SAM" id="Phobius"/>
    </source>
</evidence>
<keyword evidence="3" id="KW-1185">Reference proteome</keyword>
<gene>
    <name evidence="2" type="ORF">GGR88_000950</name>
</gene>
<protein>
    <submittedName>
        <fullName evidence="2">Uncharacterized membrane protein YhaH (DUF805 family)</fullName>
    </submittedName>
</protein>
<evidence type="ECO:0000313" key="3">
    <source>
        <dbReference type="Proteomes" id="UP000734218"/>
    </source>
</evidence>
<dbReference type="PANTHER" id="PTHR34980:SF2">
    <property type="entry name" value="INNER MEMBRANE PROTEIN YHAH-RELATED"/>
    <property type="match status" value="1"/>
</dbReference>
<dbReference type="PANTHER" id="PTHR34980">
    <property type="entry name" value="INNER MEMBRANE PROTEIN-RELATED-RELATED"/>
    <property type="match status" value="1"/>
</dbReference>
<keyword evidence="1" id="KW-1133">Transmembrane helix</keyword>
<name>A0ABX0XJG4_9SPHN</name>